<dbReference type="InterPro" id="IPR013762">
    <property type="entry name" value="Integrase-like_cat_sf"/>
</dbReference>
<dbReference type="Proteomes" id="UP000801492">
    <property type="component" value="Unassembled WGS sequence"/>
</dbReference>
<keyword evidence="3" id="KW-1185">Reference proteome</keyword>
<dbReference type="EMBL" id="VTPC01003622">
    <property type="protein sequence ID" value="KAF2898250.1"/>
    <property type="molecule type" value="Genomic_DNA"/>
</dbReference>
<protein>
    <recommendedName>
        <fullName evidence="4">Tyr recombinase domain-containing protein</fullName>
    </recommendedName>
</protein>
<name>A0A8K0D2K3_IGNLU</name>
<dbReference type="InterPro" id="IPR011010">
    <property type="entry name" value="DNA_brk_join_enz"/>
</dbReference>
<accession>A0A8K0D2K3</accession>
<sequence length="101" mass="10884">MAKEVATYLKLPNPESFTGHTFRRSSVALLIDRGGNITDLKRHGWWKSTSVAESYIDESLGNKMATVTKIIKQVNNSEAGPSTGASATSENSFVGIAVQVL</sequence>
<organism evidence="2 3">
    <name type="scientific">Ignelater luminosus</name>
    <name type="common">Cucubano</name>
    <name type="synonym">Pyrophorus luminosus</name>
    <dbReference type="NCBI Taxonomy" id="2038154"/>
    <lineage>
        <taxon>Eukaryota</taxon>
        <taxon>Metazoa</taxon>
        <taxon>Ecdysozoa</taxon>
        <taxon>Arthropoda</taxon>
        <taxon>Hexapoda</taxon>
        <taxon>Insecta</taxon>
        <taxon>Pterygota</taxon>
        <taxon>Neoptera</taxon>
        <taxon>Endopterygota</taxon>
        <taxon>Coleoptera</taxon>
        <taxon>Polyphaga</taxon>
        <taxon>Elateriformia</taxon>
        <taxon>Elateroidea</taxon>
        <taxon>Elateridae</taxon>
        <taxon>Agrypninae</taxon>
        <taxon>Pyrophorini</taxon>
        <taxon>Ignelater</taxon>
    </lineage>
</organism>
<gene>
    <name evidence="2" type="ORF">ILUMI_07928</name>
</gene>
<evidence type="ECO:0000256" key="1">
    <source>
        <dbReference type="ARBA" id="ARBA00023172"/>
    </source>
</evidence>
<dbReference type="SUPFAM" id="SSF56349">
    <property type="entry name" value="DNA breaking-rejoining enzymes"/>
    <property type="match status" value="1"/>
</dbReference>
<dbReference type="AlphaFoldDB" id="A0A8K0D2K3"/>
<evidence type="ECO:0008006" key="4">
    <source>
        <dbReference type="Google" id="ProtNLM"/>
    </source>
</evidence>
<dbReference type="GO" id="GO:0003677">
    <property type="term" value="F:DNA binding"/>
    <property type="evidence" value="ECO:0007669"/>
    <property type="project" value="InterPro"/>
</dbReference>
<reference evidence="2" key="1">
    <citation type="submission" date="2019-08" db="EMBL/GenBank/DDBJ databases">
        <title>The genome of the North American firefly Photinus pyralis.</title>
        <authorList>
            <consortium name="Photinus pyralis genome working group"/>
            <person name="Fallon T.R."/>
            <person name="Sander Lower S.E."/>
            <person name="Weng J.-K."/>
        </authorList>
    </citation>
    <scope>NUCLEOTIDE SEQUENCE</scope>
    <source>
        <strain evidence="2">TRF0915ILg1</strain>
        <tissue evidence="2">Whole body</tissue>
    </source>
</reference>
<proteinExistence type="predicted"/>
<dbReference type="Gene3D" id="1.10.443.10">
    <property type="entry name" value="Intergrase catalytic core"/>
    <property type="match status" value="1"/>
</dbReference>
<dbReference type="GO" id="GO:0006310">
    <property type="term" value="P:DNA recombination"/>
    <property type="evidence" value="ECO:0007669"/>
    <property type="project" value="UniProtKB-KW"/>
</dbReference>
<evidence type="ECO:0000313" key="3">
    <source>
        <dbReference type="Proteomes" id="UP000801492"/>
    </source>
</evidence>
<dbReference type="OrthoDB" id="6723718at2759"/>
<evidence type="ECO:0000313" key="2">
    <source>
        <dbReference type="EMBL" id="KAF2898250.1"/>
    </source>
</evidence>
<dbReference type="GO" id="GO:0015074">
    <property type="term" value="P:DNA integration"/>
    <property type="evidence" value="ECO:0007669"/>
    <property type="project" value="InterPro"/>
</dbReference>
<comment type="caution">
    <text evidence="2">The sequence shown here is derived from an EMBL/GenBank/DDBJ whole genome shotgun (WGS) entry which is preliminary data.</text>
</comment>
<keyword evidence="1" id="KW-0233">DNA recombination</keyword>